<keyword evidence="3" id="KW-1185">Reference proteome</keyword>
<dbReference type="EMBL" id="JAFLNM010000001">
    <property type="protein sequence ID" value="MBO0340271.1"/>
    <property type="molecule type" value="Genomic_DNA"/>
</dbReference>
<gene>
    <name evidence="2" type="ORF">J0654_01390</name>
</gene>
<keyword evidence="1" id="KW-0812">Transmembrane</keyword>
<protein>
    <submittedName>
        <fullName evidence="2">Uncharacterized protein</fullName>
    </submittedName>
</protein>
<feature type="transmembrane region" description="Helical" evidence="1">
    <location>
        <begin position="71"/>
        <end position="90"/>
    </location>
</feature>
<feature type="transmembrane region" description="Helical" evidence="1">
    <location>
        <begin position="96"/>
        <end position="114"/>
    </location>
</feature>
<keyword evidence="1" id="KW-0472">Membrane</keyword>
<reference evidence="2 3" key="1">
    <citation type="submission" date="2021-03" db="EMBL/GenBank/DDBJ databases">
        <title>Muricauda lutimaris sp. nov. and Muricauda ruestringensis sp. nov, two marine members of the Flavobacteriaceae isolated from deep sea sediments of Western Pacific.</title>
        <authorList>
            <person name="Zhao S."/>
            <person name="Liu R."/>
        </authorList>
    </citation>
    <scope>NUCLEOTIDE SEQUENCE [LARGE SCALE GENOMIC DNA]</scope>
    <source>
        <strain evidence="2 3">BC31-3-A3</strain>
    </source>
</reference>
<sequence>MKNSTTISGTLSGNKYKASAMKKIYDRGYHEFKKNQLGYSTIAIIGQSCLGSAAAMVLLMGSMDMVLKMILLFLVTILCMAFNGAVLAQLKPLTTFNLLILSIVFNTMVILFHII</sequence>
<feature type="transmembrane region" description="Helical" evidence="1">
    <location>
        <begin position="37"/>
        <end position="59"/>
    </location>
</feature>
<organism evidence="2 3">
    <name type="scientific">Flagellimonas profundi</name>
    <dbReference type="NCBI Taxonomy" id="2915620"/>
    <lineage>
        <taxon>Bacteria</taxon>
        <taxon>Pseudomonadati</taxon>
        <taxon>Bacteroidota</taxon>
        <taxon>Flavobacteriia</taxon>
        <taxon>Flavobacteriales</taxon>
        <taxon>Flavobacteriaceae</taxon>
        <taxon>Flagellimonas</taxon>
    </lineage>
</organism>
<keyword evidence="1" id="KW-1133">Transmembrane helix</keyword>
<dbReference type="Proteomes" id="UP000664807">
    <property type="component" value="Unassembled WGS sequence"/>
</dbReference>
<accession>A0ABS3FCH4</accession>
<proteinExistence type="predicted"/>
<comment type="caution">
    <text evidence="2">The sequence shown here is derived from an EMBL/GenBank/DDBJ whole genome shotgun (WGS) entry which is preliminary data.</text>
</comment>
<evidence type="ECO:0000313" key="3">
    <source>
        <dbReference type="Proteomes" id="UP000664807"/>
    </source>
</evidence>
<evidence type="ECO:0000313" key="2">
    <source>
        <dbReference type="EMBL" id="MBO0340271.1"/>
    </source>
</evidence>
<name>A0ABS3FCH4_9FLAO</name>
<evidence type="ECO:0000256" key="1">
    <source>
        <dbReference type="SAM" id="Phobius"/>
    </source>
</evidence>